<dbReference type="PANTHER" id="PTHR47447">
    <property type="entry name" value="OS03G0856100 PROTEIN"/>
    <property type="match status" value="1"/>
</dbReference>
<organism evidence="5 6">
    <name type="scientific">Ectocarpus siliculosus</name>
    <name type="common">Brown alga</name>
    <name type="synonym">Conferva siliculosa</name>
    <dbReference type="NCBI Taxonomy" id="2880"/>
    <lineage>
        <taxon>Eukaryota</taxon>
        <taxon>Sar</taxon>
        <taxon>Stramenopiles</taxon>
        <taxon>Ochrophyta</taxon>
        <taxon>PX clade</taxon>
        <taxon>Phaeophyceae</taxon>
        <taxon>Ectocarpales</taxon>
        <taxon>Ectocarpaceae</taxon>
        <taxon>Ectocarpus</taxon>
    </lineage>
</organism>
<name>D7G4I1_ECTSI</name>
<evidence type="ECO:0000256" key="3">
    <source>
        <dbReference type="SAM" id="SignalP"/>
    </source>
</evidence>
<evidence type="ECO:0000313" key="5">
    <source>
        <dbReference type="EMBL" id="CBJ48884.1"/>
    </source>
</evidence>
<dbReference type="Gene3D" id="1.25.40.10">
    <property type="entry name" value="Tetratricopeptide repeat domain"/>
    <property type="match status" value="2"/>
</dbReference>
<feature type="region of interest" description="Disordered" evidence="2">
    <location>
        <begin position="45"/>
        <end position="93"/>
    </location>
</feature>
<dbReference type="InterPro" id="IPR036063">
    <property type="entry name" value="Smr_dom_sf"/>
</dbReference>
<proteinExistence type="predicted"/>
<evidence type="ECO:0000256" key="2">
    <source>
        <dbReference type="SAM" id="MobiDB-lite"/>
    </source>
</evidence>
<dbReference type="Gene3D" id="3.30.1370.110">
    <property type="match status" value="1"/>
</dbReference>
<dbReference type="PROSITE" id="PS50828">
    <property type="entry name" value="SMR"/>
    <property type="match status" value="1"/>
</dbReference>
<dbReference type="InterPro" id="IPR002625">
    <property type="entry name" value="Smr_dom"/>
</dbReference>
<dbReference type="SMART" id="SM00463">
    <property type="entry name" value="SMR"/>
    <property type="match status" value="1"/>
</dbReference>
<keyword evidence="1" id="KW-0677">Repeat</keyword>
<dbReference type="PANTHER" id="PTHR47447:SF17">
    <property type="entry name" value="OS12G0638900 PROTEIN"/>
    <property type="match status" value="1"/>
</dbReference>
<dbReference type="SUPFAM" id="SSF160443">
    <property type="entry name" value="SMR domain-like"/>
    <property type="match status" value="1"/>
</dbReference>
<evidence type="ECO:0000259" key="4">
    <source>
        <dbReference type="PROSITE" id="PS50828"/>
    </source>
</evidence>
<dbReference type="Proteomes" id="UP000002630">
    <property type="component" value="Unassembled WGS sequence"/>
</dbReference>
<keyword evidence="3" id="KW-0732">Signal</keyword>
<protein>
    <submittedName>
        <fullName evidence="5">Predicted mitochondrial protein</fullName>
    </submittedName>
</protein>
<dbReference type="AlphaFoldDB" id="D7G4I1"/>
<dbReference type="OrthoDB" id="3231855at2759"/>
<feature type="signal peptide" evidence="3">
    <location>
        <begin position="1"/>
        <end position="18"/>
    </location>
</feature>
<dbReference type="InParanoid" id="D7G4I1"/>
<evidence type="ECO:0000313" key="6">
    <source>
        <dbReference type="Proteomes" id="UP000002630"/>
    </source>
</evidence>
<dbReference type="STRING" id="2880.D7G4I1"/>
<keyword evidence="6" id="KW-1185">Reference proteome</keyword>
<dbReference type="InterPro" id="IPR011990">
    <property type="entry name" value="TPR-like_helical_dom_sf"/>
</dbReference>
<accession>D7G4I1</accession>
<gene>
    <name evidence="5" type="ORF">Esi_0057_0051</name>
</gene>
<feature type="chain" id="PRO_5003095743" evidence="3">
    <location>
        <begin position="19"/>
        <end position="432"/>
    </location>
</feature>
<evidence type="ECO:0000256" key="1">
    <source>
        <dbReference type="ARBA" id="ARBA00022737"/>
    </source>
</evidence>
<dbReference type="EMBL" id="FN649760">
    <property type="protein sequence ID" value="CBJ48884.1"/>
    <property type="molecule type" value="Genomic_DNA"/>
</dbReference>
<reference evidence="5 6" key="1">
    <citation type="journal article" date="2010" name="Nature">
        <title>The Ectocarpus genome and the independent evolution of multicellularity in brown algae.</title>
        <authorList>
            <person name="Cock J.M."/>
            <person name="Sterck L."/>
            <person name="Rouze P."/>
            <person name="Scornet D."/>
            <person name="Allen A.E."/>
            <person name="Amoutzias G."/>
            <person name="Anthouard V."/>
            <person name="Artiguenave F."/>
            <person name="Aury J.M."/>
            <person name="Badger J.H."/>
            <person name="Beszteri B."/>
            <person name="Billiau K."/>
            <person name="Bonnet E."/>
            <person name="Bothwell J.H."/>
            <person name="Bowler C."/>
            <person name="Boyen C."/>
            <person name="Brownlee C."/>
            <person name="Carrano C.J."/>
            <person name="Charrier B."/>
            <person name="Cho G.Y."/>
            <person name="Coelho S.M."/>
            <person name="Collen J."/>
            <person name="Corre E."/>
            <person name="Da Silva C."/>
            <person name="Delage L."/>
            <person name="Delaroque N."/>
            <person name="Dittami S.M."/>
            <person name="Doulbeau S."/>
            <person name="Elias M."/>
            <person name="Farnham G."/>
            <person name="Gachon C.M."/>
            <person name="Gschloessl B."/>
            <person name="Heesch S."/>
            <person name="Jabbari K."/>
            <person name="Jubin C."/>
            <person name="Kawai H."/>
            <person name="Kimura K."/>
            <person name="Kloareg B."/>
            <person name="Kupper F.C."/>
            <person name="Lang D."/>
            <person name="Le Bail A."/>
            <person name="Leblanc C."/>
            <person name="Lerouge P."/>
            <person name="Lohr M."/>
            <person name="Lopez P.J."/>
            <person name="Martens C."/>
            <person name="Maumus F."/>
            <person name="Michel G."/>
            <person name="Miranda-Saavedra D."/>
            <person name="Morales J."/>
            <person name="Moreau H."/>
            <person name="Motomura T."/>
            <person name="Nagasato C."/>
            <person name="Napoli C.A."/>
            <person name="Nelson D.R."/>
            <person name="Nyvall-Collen P."/>
            <person name="Peters A.F."/>
            <person name="Pommier C."/>
            <person name="Potin P."/>
            <person name="Poulain J."/>
            <person name="Quesneville H."/>
            <person name="Read B."/>
            <person name="Rensing S.A."/>
            <person name="Ritter A."/>
            <person name="Rousvoal S."/>
            <person name="Samanta M."/>
            <person name="Samson G."/>
            <person name="Schroeder D.C."/>
            <person name="Segurens B."/>
            <person name="Strittmatter M."/>
            <person name="Tonon T."/>
            <person name="Tregear J.W."/>
            <person name="Valentin K."/>
            <person name="von Dassow P."/>
            <person name="Yamagishi T."/>
            <person name="Van de Peer Y."/>
            <person name="Wincker P."/>
        </authorList>
    </citation>
    <scope>NUCLEOTIDE SEQUENCE [LARGE SCALE GENOMIC DNA]</scope>
    <source>
        <strain evidence="6">Ec32 / CCAP1310/4</strain>
    </source>
</reference>
<sequence length="432" mass="45904">MRWLWAGALASTMGNVMASTSLDRSAAETLAFGSCGSIGSGACSSSIRSGRAGPQHVSRISAEPATMSLTTRAPADSGDSSSMRPGGGATAAGTRAAGLPSFWAALSPSRAGRGGALVSPLSAKADSDESGVMDKKAEFYGNLAPGAVAPEGAEKQDEAAVEYAVGGDWEKSVQLIKAMRDSDFVPSVNAYVATIEACRKAGEYDHASTLLSDMNKVCLPEDLIKAYAAPHPNAPGVTQTQKVFCLAMMMRQDKIEPFEETYRAIMGLASKEKLWQVSLLLVEHLKRNGLVPGKFVYDEICSVLFKTGHPEMATMIFEDALGDKIEELNSFAPPELDLHNHTVSTALAAVRVVLLDMARKPATRTFHDPAQELLIITGMGNNSKDGEAVIKPRVMELLSDMGLEPSMMRNNEGCIVLQPADLQAYMARTAGD</sequence>
<feature type="domain" description="Smr" evidence="4">
    <location>
        <begin position="336"/>
        <end position="420"/>
    </location>
</feature>